<dbReference type="PROSITE" id="PS51775">
    <property type="entry name" value="GTD_BINDING"/>
    <property type="match status" value="1"/>
</dbReference>
<comment type="caution">
    <text evidence="8">The sequence shown here is derived from an EMBL/GenBank/DDBJ whole genome shotgun (WGS) entry which is preliminary data.</text>
</comment>
<dbReference type="GO" id="GO:0080115">
    <property type="term" value="F:myosin XI tail binding"/>
    <property type="evidence" value="ECO:0007669"/>
    <property type="project" value="UniProtKB-ARBA"/>
</dbReference>
<keyword evidence="9" id="KW-1185">Reference proteome</keyword>
<feature type="domain" description="GTD-binding" evidence="7">
    <location>
        <begin position="69"/>
        <end position="167"/>
    </location>
</feature>
<dbReference type="EMBL" id="JACMSC010000009">
    <property type="protein sequence ID" value="KAG6507462.1"/>
    <property type="molecule type" value="Genomic_DNA"/>
</dbReference>
<name>A0A8J5GJ06_ZINOF</name>
<evidence type="ECO:0000256" key="4">
    <source>
        <dbReference type="ARBA" id="ARBA00023136"/>
    </source>
</evidence>
<evidence type="ECO:0000256" key="5">
    <source>
        <dbReference type="SAM" id="Coils"/>
    </source>
</evidence>
<evidence type="ECO:0000256" key="6">
    <source>
        <dbReference type="SAM" id="Phobius"/>
    </source>
</evidence>
<dbReference type="InterPro" id="IPR007656">
    <property type="entry name" value="GTD-bd"/>
</dbReference>
<feature type="coiled-coil region" evidence="5">
    <location>
        <begin position="338"/>
        <end position="365"/>
    </location>
</feature>
<dbReference type="AlphaFoldDB" id="A0A8J5GJ06"/>
<accession>A0A8J5GJ06</accession>
<organism evidence="8 9">
    <name type="scientific">Zingiber officinale</name>
    <name type="common">Ginger</name>
    <name type="synonym">Amomum zingiber</name>
    <dbReference type="NCBI Taxonomy" id="94328"/>
    <lineage>
        <taxon>Eukaryota</taxon>
        <taxon>Viridiplantae</taxon>
        <taxon>Streptophyta</taxon>
        <taxon>Embryophyta</taxon>
        <taxon>Tracheophyta</taxon>
        <taxon>Spermatophyta</taxon>
        <taxon>Magnoliopsida</taxon>
        <taxon>Liliopsida</taxon>
        <taxon>Zingiberales</taxon>
        <taxon>Zingiberaceae</taxon>
        <taxon>Zingiber</taxon>
    </lineage>
</organism>
<protein>
    <recommendedName>
        <fullName evidence="7">GTD-binding domain-containing protein</fullName>
    </recommendedName>
</protein>
<keyword evidence="3 6" id="KW-1133">Transmembrane helix</keyword>
<dbReference type="Proteomes" id="UP000734854">
    <property type="component" value="Unassembled WGS sequence"/>
</dbReference>
<evidence type="ECO:0000313" key="8">
    <source>
        <dbReference type="EMBL" id="KAG6507462.1"/>
    </source>
</evidence>
<dbReference type="PANTHER" id="PTHR31422">
    <property type="entry name" value="BNAANNG28530D PROTEIN"/>
    <property type="match status" value="1"/>
</dbReference>
<feature type="coiled-coil region" evidence="5">
    <location>
        <begin position="71"/>
        <end position="105"/>
    </location>
</feature>
<evidence type="ECO:0000259" key="7">
    <source>
        <dbReference type="PROSITE" id="PS51775"/>
    </source>
</evidence>
<comment type="subcellular location">
    <subcellularLocation>
        <location evidence="1">Membrane</location>
    </subcellularLocation>
</comment>
<evidence type="ECO:0000256" key="2">
    <source>
        <dbReference type="ARBA" id="ARBA00022692"/>
    </source>
</evidence>
<dbReference type="Pfam" id="PF04576">
    <property type="entry name" value="Zein-binding"/>
    <property type="match status" value="1"/>
</dbReference>
<gene>
    <name evidence="8" type="ORF">ZIOFF_032807</name>
</gene>
<proteinExistence type="predicted"/>
<sequence>MCFLSESMDVSEDFTVPAGSGSAAGEGLFVGTFSLGLTPSNAFRRSMRRKMDARGTGATSGVARVEIGNEAAALREALVSHQQTVQKLQAELEEERSASSSAAQEAMSMIVRLQHEKAEAIMESRQFKRLTEEKMTHDQQEVASLEDLLFKREQAMQALSCEVQAYRHRLLSYGFSLDGDAPPSEPQTPDTVTSSFAIPAIEFPQEYPSIRCVSDAGAELDKYPPGATPRGHLQKLEQRIFQLERTPSSMCGSINEKGVIVGHSPRVRPRHLRNISYGSYGSVLEFNKAEEFPTSIDAASDYDDMSDRVYTVDAVHGASDDYVSTPRELQNRKFRMGSRVEEVEISKLQMRLQALEADRESMRQTLISMGTDKMQRVILKEIAEQMCKEGPAGDRIVDKPSSNKSSLVATIKSAISYLVFWRKKPSRIRYPFGITAGTVGLLLLLDKSSRVRQKRLLTRTRLTTAVIQLDIDGFDVGNYSEAIWER</sequence>
<keyword evidence="4 6" id="KW-0472">Membrane</keyword>
<evidence type="ECO:0000256" key="1">
    <source>
        <dbReference type="ARBA" id="ARBA00004370"/>
    </source>
</evidence>
<keyword evidence="2 6" id="KW-0812">Transmembrane</keyword>
<dbReference type="PANTHER" id="PTHR31422:SF0">
    <property type="entry name" value="MYOSIN-BINDING PROTEIN 7"/>
    <property type="match status" value="1"/>
</dbReference>
<reference evidence="8 9" key="1">
    <citation type="submission" date="2020-08" db="EMBL/GenBank/DDBJ databases">
        <title>Plant Genome Project.</title>
        <authorList>
            <person name="Zhang R.-G."/>
        </authorList>
    </citation>
    <scope>NUCLEOTIDE SEQUENCE [LARGE SCALE GENOMIC DNA]</scope>
    <source>
        <tissue evidence="8">Rhizome</tissue>
    </source>
</reference>
<evidence type="ECO:0000313" key="9">
    <source>
        <dbReference type="Proteomes" id="UP000734854"/>
    </source>
</evidence>
<feature type="transmembrane region" description="Helical" evidence="6">
    <location>
        <begin position="428"/>
        <end position="445"/>
    </location>
</feature>
<evidence type="ECO:0000256" key="3">
    <source>
        <dbReference type="ARBA" id="ARBA00022989"/>
    </source>
</evidence>
<keyword evidence="5" id="KW-0175">Coiled coil</keyword>
<dbReference type="GO" id="GO:0016020">
    <property type="term" value="C:membrane"/>
    <property type="evidence" value="ECO:0007669"/>
    <property type="project" value="UniProtKB-SubCell"/>
</dbReference>